<accession>A0A9P7Q2V2</accession>
<protein>
    <submittedName>
        <fullName evidence="1">Uncharacterized protein</fullName>
    </submittedName>
</protein>
<sequence length="69" mass="7545">MEEVPPPFRPSTAAQTSYVANILAAARDLRIIGPEFEPDIQWLSLLDDVAKEPDLGDEDIVVLPAEEAV</sequence>
<feature type="non-terminal residue" evidence="1">
    <location>
        <position position="69"/>
    </location>
</feature>
<comment type="caution">
    <text evidence="1">The sequence shown here is derived from an EMBL/GenBank/DDBJ whole genome shotgun (WGS) entry which is preliminary data.</text>
</comment>
<dbReference type="EMBL" id="SRQM01000156">
    <property type="protein sequence ID" value="KAG6116994.1"/>
    <property type="molecule type" value="Genomic_DNA"/>
</dbReference>
<keyword evidence="2" id="KW-1185">Reference proteome</keyword>
<evidence type="ECO:0000313" key="2">
    <source>
        <dbReference type="Proteomes" id="UP000732380"/>
    </source>
</evidence>
<reference evidence="1 2" key="1">
    <citation type="journal article" date="2020" name="bioRxiv">
        <title>Whole genome comparisons of ergot fungi reveals the divergence and evolution of species within the genus Claviceps are the result of varying mechanisms driving genome evolution and host range expansion.</title>
        <authorList>
            <person name="Wyka S.A."/>
            <person name="Mondo S.J."/>
            <person name="Liu M."/>
            <person name="Dettman J."/>
            <person name="Nalam V."/>
            <person name="Broders K.D."/>
        </authorList>
    </citation>
    <scope>NUCLEOTIDE SEQUENCE [LARGE SCALE GENOMIC DNA]</scope>
    <source>
        <strain evidence="1 2">LM576</strain>
    </source>
</reference>
<evidence type="ECO:0000313" key="1">
    <source>
        <dbReference type="EMBL" id="KAG6116994.1"/>
    </source>
</evidence>
<name>A0A9P7Q2V2_9HYPO</name>
<proteinExistence type="predicted"/>
<gene>
    <name evidence="1" type="ORF">E4U13_001437</name>
</gene>
<dbReference type="AlphaFoldDB" id="A0A9P7Q2V2"/>
<dbReference type="Proteomes" id="UP000732380">
    <property type="component" value="Unassembled WGS sequence"/>
</dbReference>
<organism evidence="1 2">
    <name type="scientific">Claviceps humidiphila</name>
    <dbReference type="NCBI Taxonomy" id="1294629"/>
    <lineage>
        <taxon>Eukaryota</taxon>
        <taxon>Fungi</taxon>
        <taxon>Dikarya</taxon>
        <taxon>Ascomycota</taxon>
        <taxon>Pezizomycotina</taxon>
        <taxon>Sordariomycetes</taxon>
        <taxon>Hypocreomycetidae</taxon>
        <taxon>Hypocreales</taxon>
        <taxon>Clavicipitaceae</taxon>
        <taxon>Claviceps</taxon>
    </lineage>
</organism>